<dbReference type="OrthoDB" id="421575at2759"/>
<dbReference type="EMBL" id="RRYP01007669">
    <property type="protein sequence ID" value="TNV80317.1"/>
    <property type="molecule type" value="Genomic_DNA"/>
</dbReference>
<dbReference type="Gene3D" id="3.30.40.10">
    <property type="entry name" value="Zinc/RING finger domain, C3HC4 (zinc finger)"/>
    <property type="match status" value="1"/>
</dbReference>
<keyword evidence="1" id="KW-0479">Metal-binding</keyword>
<dbReference type="GO" id="GO:0008270">
    <property type="term" value="F:zinc ion binding"/>
    <property type="evidence" value="ECO:0007669"/>
    <property type="project" value="UniProtKB-KW"/>
</dbReference>
<evidence type="ECO:0000259" key="6">
    <source>
        <dbReference type="PROSITE" id="PS50089"/>
    </source>
</evidence>
<keyword evidence="3" id="KW-0862">Zinc</keyword>
<dbReference type="InterPro" id="IPR013083">
    <property type="entry name" value="Znf_RING/FYVE/PHD"/>
</dbReference>
<feature type="region of interest" description="Disordered" evidence="5">
    <location>
        <begin position="126"/>
        <end position="163"/>
    </location>
</feature>
<dbReference type="PANTHER" id="PTHR15710">
    <property type="entry name" value="E3 UBIQUITIN-PROTEIN LIGASE PRAJA"/>
    <property type="match status" value="1"/>
</dbReference>
<accession>A0A8J8NR26</accession>
<dbReference type="InterPro" id="IPR001841">
    <property type="entry name" value="Znf_RING"/>
</dbReference>
<evidence type="ECO:0000256" key="3">
    <source>
        <dbReference type="ARBA" id="ARBA00022833"/>
    </source>
</evidence>
<evidence type="ECO:0000256" key="4">
    <source>
        <dbReference type="PROSITE-ProRule" id="PRU00175"/>
    </source>
</evidence>
<dbReference type="AlphaFoldDB" id="A0A8J8NR26"/>
<dbReference type="PROSITE" id="PS50089">
    <property type="entry name" value="ZF_RING_2"/>
    <property type="match status" value="1"/>
</dbReference>
<evidence type="ECO:0000256" key="2">
    <source>
        <dbReference type="ARBA" id="ARBA00022771"/>
    </source>
</evidence>
<evidence type="ECO:0000256" key="1">
    <source>
        <dbReference type="ARBA" id="ARBA00022723"/>
    </source>
</evidence>
<dbReference type="GO" id="GO:0016567">
    <property type="term" value="P:protein ubiquitination"/>
    <property type="evidence" value="ECO:0007669"/>
    <property type="project" value="TreeGrafter"/>
</dbReference>
<dbReference type="GO" id="GO:0005737">
    <property type="term" value="C:cytoplasm"/>
    <property type="evidence" value="ECO:0007669"/>
    <property type="project" value="TreeGrafter"/>
</dbReference>
<dbReference type="Pfam" id="PF13639">
    <property type="entry name" value="zf-RING_2"/>
    <property type="match status" value="1"/>
</dbReference>
<evidence type="ECO:0000313" key="7">
    <source>
        <dbReference type="EMBL" id="TNV80317.1"/>
    </source>
</evidence>
<dbReference type="PANTHER" id="PTHR15710:SF217">
    <property type="entry name" value="E3 UBIQUITIN-PROTEIN LIGASE RDUF2"/>
    <property type="match status" value="1"/>
</dbReference>
<dbReference type="Proteomes" id="UP000785679">
    <property type="component" value="Unassembled WGS sequence"/>
</dbReference>
<sequence>MASSTTDGFNFLNNYIEQFIQHLSVNDPNRFGPPPASKSAIEALQKLPFSSFADSKTECCVCQELFKDYVIQEGDTKAEVLQMPCTHQFHQECLIPWLEKHNTCPSCRHELPTDDAEYEQRKQARIAANPGNRANPPIQQQTQHRPFVRQPNVSERGVGFESQ</sequence>
<evidence type="ECO:0000313" key="8">
    <source>
        <dbReference type="Proteomes" id="UP000785679"/>
    </source>
</evidence>
<organism evidence="7 8">
    <name type="scientific">Halteria grandinella</name>
    <dbReference type="NCBI Taxonomy" id="5974"/>
    <lineage>
        <taxon>Eukaryota</taxon>
        <taxon>Sar</taxon>
        <taxon>Alveolata</taxon>
        <taxon>Ciliophora</taxon>
        <taxon>Intramacronucleata</taxon>
        <taxon>Spirotrichea</taxon>
        <taxon>Stichotrichia</taxon>
        <taxon>Sporadotrichida</taxon>
        <taxon>Halteriidae</taxon>
        <taxon>Halteria</taxon>
    </lineage>
</organism>
<dbReference type="SUPFAM" id="SSF57850">
    <property type="entry name" value="RING/U-box"/>
    <property type="match status" value="1"/>
</dbReference>
<proteinExistence type="predicted"/>
<protein>
    <recommendedName>
        <fullName evidence="6">RING-type domain-containing protein</fullName>
    </recommendedName>
</protein>
<comment type="caution">
    <text evidence="7">The sequence shown here is derived from an EMBL/GenBank/DDBJ whole genome shotgun (WGS) entry which is preliminary data.</text>
</comment>
<feature type="domain" description="RING-type" evidence="6">
    <location>
        <begin position="59"/>
        <end position="108"/>
    </location>
</feature>
<keyword evidence="8" id="KW-1185">Reference proteome</keyword>
<dbReference type="SMART" id="SM00184">
    <property type="entry name" value="RING"/>
    <property type="match status" value="1"/>
</dbReference>
<keyword evidence="2 4" id="KW-0863">Zinc-finger</keyword>
<gene>
    <name evidence="7" type="ORF">FGO68_gene366</name>
</gene>
<reference evidence="7" key="1">
    <citation type="submission" date="2019-06" db="EMBL/GenBank/DDBJ databases">
        <authorList>
            <person name="Zheng W."/>
        </authorList>
    </citation>
    <scope>NUCLEOTIDE SEQUENCE</scope>
    <source>
        <strain evidence="7">QDHG01</strain>
    </source>
</reference>
<evidence type="ECO:0000256" key="5">
    <source>
        <dbReference type="SAM" id="MobiDB-lite"/>
    </source>
</evidence>
<dbReference type="GO" id="GO:0061630">
    <property type="term" value="F:ubiquitin protein ligase activity"/>
    <property type="evidence" value="ECO:0007669"/>
    <property type="project" value="TreeGrafter"/>
</dbReference>
<name>A0A8J8NR26_HALGN</name>